<evidence type="ECO:0000313" key="3">
    <source>
        <dbReference type="Proteomes" id="UP000626109"/>
    </source>
</evidence>
<proteinExistence type="predicted"/>
<feature type="non-terminal residue" evidence="2">
    <location>
        <position position="112"/>
    </location>
</feature>
<feature type="non-terminal residue" evidence="2">
    <location>
        <position position="1"/>
    </location>
</feature>
<evidence type="ECO:0000313" key="2">
    <source>
        <dbReference type="EMBL" id="CAE8712747.1"/>
    </source>
</evidence>
<protein>
    <submittedName>
        <fullName evidence="2">Uncharacterized protein</fullName>
    </submittedName>
</protein>
<dbReference type="AlphaFoldDB" id="A0A813KQI6"/>
<evidence type="ECO:0000256" key="1">
    <source>
        <dbReference type="SAM" id="MobiDB-lite"/>
    </source>
</evidence>
<comment type="caution">
    <text evidence="2">The sequence shown here is derived from an EMBL/GenBank/DDBJ whole genome shotgun (WGS) entry which is preliminary data.</text>
</comment>
<feature type="compositionally biased region" description="Polar residues" evidence="1">
    <location>
        <begin position="88"/>
        <end position="102"/>
    </location>
</feature>
<organism evidence="2 3">
    <name type="scientific">Polarella glacialis</name>
    <name type="common">Dinoflagellate</name>
    <dbReference type="NCBI Taxonomy" id="89957"/>
    <lineage>
        <taxon>Eukaryota</taxon>
        <taxon>Sar</taxon>
        <taxon>Alveolata</taxon>
        <taxon>Dinophyceae</taxon>
        <taxon>Suessiales</taxon>
        <taxon>Suessiaceae</taxon>
        <taxon>Polarella</taxon>
    </lineage>
</organism>
<feature type="region of interest" description="Disordered" evidence="1">
    <location>
        <begin position="55"/>
        <end position="112"/>
    </location>
</feature>
<feature type="compositionally biased region" description="Low complexity" evidence="1">
    <location>
        <begin position="55"/>
        <end position="78"/>
    </location>
</feature>
<name>A0A813KQI6_POLGL</name>
<feature type="region of interest" description="Disordered" evidence="1">
    <location>
        <begin position="1"/>
        <end position="43"/>
    </location>
</feature>
<sequence>RSPEVALELPLQLRKEEPPAIKAQASGEETKRSDGNGSSFSFNASAKEFTFNPTAATFTPTNASSSKPAVPAAVPADAAKQEPKREQQVSSGSGSKPLSQIPPQRELASRAP</sequence>
<reference evidence="2" key="1">
    <citation type="submission" date="2021-02" db="EMBL/GenBank/DDBJ databases">
        <authorList>
            <person name="Dougan E. K."/>
            <person name="Rhodes N."/>
            <person name="Thang M."/>
            <person name="Chan C."/>
        </authorList>
    </citation>
    <scope>NUCLEOTIDE SEQUENCE</scope>
</reference>
<accession>A0A813KQI6</accession>
<dbReference type="Proteomes" id="UP000626109">
    <property type="component" value="Unassembled WGS sequence"/>
</dbReference>
<dbReference type="EMBL" id="CAJNNW010032382">
    <property type="protein sequence ID" value="CAE8712747.1"/>
    <property type="molecule type" value="Genomic_DNA"/>
</dbReference>
<gene>
    <name evidence="2" type="ORF">PGLA2088_LOCUS37162</name>
</gene>